<evidence type="ECO:0000259" key="8">
    <source>
        <dbReference type="PROSITE" id="PS50039"/>
    </source>
</evidence>
<dbReference type="InterPro" id="IPR001766">
    <property type="entry name" value="Fork_head_dom"/>
</dbReference>
<keyword evidence="4" id="KW-0804">Transcription</keyword>
<dbReference type="PANTHER" id="PTHR13962:SF17">
    <property type="entry name" value="FORKHEAD BOX PROTEIN N4"/>
    <property type="match status" value="1"/>
</dbReference>
<organism evidence="9">
    <name type="scientific">Schizaphis graminum</name>
    <name type="common">Green bug aphid</name>
    <dbReference type="NCBI Taxonomy" id="13262"/>
    <lineage>
        <taxon>Eukaryota</taxon>
        <taxon>Metazoa</taxon>
        <taxon>Ecdysozoa</taxon>
        <taxon>Arthropoda</taxon>
        <taxon>Hexapoda</taxon>
        <taxon>Insecta</taxon>
        <taxon>Pterygota</taxon>
        <taxon>Neoptera</taxon>
        <taxon>Paraneoptera</taxon>
        <taxon>Hemiptera</taxon>
        <taxon>Sternorrhyncha</taxon>
        <taxon>Aphidomorpha</taxon>
        <taxon>Aphidoidea</taxon>
        <taxon>Aphididae</taxon>
        <taxon>Aphidini</taxon>
        <taxon>Schizaphis</taxon>
    </lineage>
</organism>
<dbReference type="GO" id="GO:0003700">
    <property type="term" value="F:DNA-binding transcription factor activity"/>
    <property type="evidence" value="ECO:0007669"/>
    <property type="project" value="InterPro"/>
</dbReference>
<dbReference type="GO" id="GO:0000987">
    <property type="term" value="F:cis-regulatory region sequence-specific DNA binding"/>
    <property type="evidence" value="ECO:0007669"/>
    <property type="project" value="TreeGrafter"/>
</dbReference>
<feature type="compositionally biased region" description="Pro residues" evidence="7">
    <location>
        <begin position="231"/>
        <end position="245"/>
    </location>
</feature>
<evidence type="ECO:0000256" key="5">
    <source>
        <dbReference type="ARBA" id="ARBA00023242"/>
    </source>
</evidence>
<feature type="region of interest" description="Disordered" evidence="7">
    <location>
        <begin position="321"/>
        <end position="378"/>
    </location>
</feature>
<sequence>MYVCVYINSAPASRTRRLVDARSYMLPAAVHRWAPLPPKGSYTAISSKQITRLVVLLLLSQSSSSAAEHIIIYCVLVYARNYSCARHFRTDRRLALRTDRPPMSLSSSSSTAVTQPSPLSDGLSSLVLSKRYLSCARPPHVYKLERENNLLDGGGGGGGGMCEDSSAVAADCSWPSTAWVPPPTASAAVHARYEPSEVFTPLVFEEMQPSPSPPSQMSMWLRPVERYNQPQPQPLPPPPPPPPPSSSHHYVQSASGARNTLQQRRPLQHLPPPAQSSLQPPAKTASAAEPQNQNGNKPGDLSWLVNFQVASIFEPTCNGGTATVGGGAGPGVNVTDTEWPEPETLKQKKKSTKLDQKPSSKISRKPYRMPPSRLDKANKPGYTYTEMIHQALIEKKELPVAEIYQWISSHFPYFREDDERWKNSVRHNLSINPNFRKGRKSQGAGHYWRLCNIEESLGQREYSMATEDDTSSPQESSELEQACKYLEGELQRDNLEDVKMIQNINTELENEIYTNSFLISSPSKYVNEQIGLSNNDFHSYSENLLEESIDFQYYNL</sequence>
<dbReference type="SMART" id="SM00339">
    <property type="entry name" value="FH"/>
    <property type="match status" value="1"/>
</dbReference>
<dbReference type="AlphaFoldDB" id="A0A2S2NYK0"/>
<evidence type="ECO:0000256" key="4">
    <source>
        <dbReference type="ARBA" id="ARBA00023163"/>
    </source>
</evidence>
<dbReference type="SUPFAM" id="SSF46785">
    <property type="entry name" value="Winged helix' DNA-binding domain"/>
    <property type="match status" value="1"/>
</dbReference>
<dbReference type="EMBL" id="GGMR01009638">
    <property type="protein sequence ID" value="MBY22257.1"/>
    <property type="molecule type" value="Transcribed_RNA"/>
</dbReference>
<comment type="subcellular location">
    <subcellularLocation>
        <location evidence="1 6">Nucleus</location>
    </subcellularLocation>
</comment>
<dbReference type="PRINTS" id="PR00053">
    <property type="entry name" value="FORKHEAD"/>
</dbReference>
<evidence type="ECO:0000256" key="2">
    <source>
        <dbReference type="ARBA" id="ARBA00023015"/>
    </source>
</evidence>
<keyword evidence="5 6" id="KW-0539">Nucleus</keyword>
<evidence type="ECO:0000256" key="3">
    <source>
        <dbReference type="ARBA" id="ARBA00023125"/>
    </source>
</evidence>
<reference evidence="9" key="1">
    <citation type="submission" date="2018-04" db="EMBL/GenBank/DDBJ databases">
        <title>Transcriptome of Schizaphis graminum biotype I.</title>
        <authorList>
            <person name="Scully E.D."/>
            <person name="Geib S.M."/>
            <person name="Palmer N.A."/>
            <person name="Koch K."/>
            <person name="Bradshaw J."/>
            <person name="Heng-Moss T."/>
            <person name="Sarath G."/>
        </authorList>
    </citation>
    <scope>NUCLEOTIDE SEQUENCE</scope>
</reference>
<feature type="domain" description="Fork-head" evidence="8">
    <location>
        <begin position="379"/>
        <end position="450"/>
    </location>
</feature>
<evidence type="ECO:0000313" key="9">
    <source>
        <dbReference type="EMBL" id="MBY22257.1"/>
    </source>
</evidence>
<dbReference type="InterPro" id="IPR036388">
    <property type="entry name" value="WH-like_DNA-bd_sf"/>
</dbReference>
<dbReference type="PROSITE" id="PS00658">
    <property type="entry name" value="FORK_HEAD_2"/>
    <property type="match status" value="1"/>
</dbReference>
<dbReference type="CDD" id="cd00059">
    <property type="entry name" value="FH_FOX"/>
    <property type="match status" value="1"/>
</dbReference>
<keyword evidence="2" id="KW-0805">Transcription regulation</keyword>
<dbReference type="Pfam" id="PF00250">
    <property type="entry name" value="Forkhead"/>
    <property type="match status" value="1"/>
</dbReference>
<dbReference type="InterPro" id="IPR047119">
    <property type="entry name" value="FOXN2/3-like"/>
</dbReference>
<accession>A0A2S2NYK0</accession>
<feature type="region of interest" description="Disordered" evidence="7">
    <location>
        <begin position="227"/>
        <end position="301"/>
    </location>
</feature>
<dbReference type="InterPro" id="IPR030456">
    <property type="entry name" value="TF_fork_head_CS_2"/>
</dbReference>
<protein>
    <submittedName>
        <fullName evidence="9">Forkhead transcription factor HCM1</fullName>
    </submittedName>
</protein>
<dbReference type="PANTHER" id="PTHR13962">
    <property type="entry name" value="FORKHEAD BOX PROTEIN N3-LIKE PROTEIN-RELATED"/>
    <property type="match status" value="1"/>
</dbReference>
<feature type="compositionally biased region" description="Polar residues" evidence="7">
    <location>
        <begin position="246"/>
        <end position="260"/>
    </location>
</feature>
<feature type="compositionally biased region" description="Low complexity" evidence="7">
    <location>
        <begin position="101"/>
        <end position="110"/>
    </location>
</feature>
<evidence type="ECO:0000256" key="7">
    <source>
        <dbReference type="SAM" id="MobiDB-lite"/>
    </source>
</evidence>
<feature type="DNA-binding region" description="Fork-head" evidence="6">
    <location>
        <begin position="379"/>
        <end position="450"/>
    </location>
</feature>
<proteinExistence type="predicted"/>
<feature type="region of interest" description="Disordered" evidence="7">
    <location>
        <begin position="99"/>
        <end position="119"/>
    </location>
</feature>
<name>A0A2S2NYK0_SCHGA</name>
<keyword evidence="3 6" id="KW-0238">DNA-binding</keyword>
<evidence type="ECO:0000256" key="6">
    <source>
        <dbReference type="PROSITE-ProRule" id="PRU00089"/>
    </source>
</evidence>
<dbReference type="InterPro" id="IPR036390">
    <property type="entry name" value="WH_DNA-bd_sf"/>
</dbReference>
<evidence type="ECO:0000256" key="1">
    <source>
        <dbReference type="ARBA" id="ARBA00004123"/>
    </source>
</evidence>
<dbReference type="GO" id="GO:0005634">
    <property type="term" value="C:nucleus"/>
    <property type="evidence" value="ECO:0007669"/>
    <property type="project" value="UniProtKB-SubCell"/>
</dbReference>
<gene>
    <name evidence="9" type="primary">HCM1_0</name>
    <name evidence="9" type="ORF">g.18896</name>
</gene>
<dbReference type="Gene3D" id="1.10.10.10">
    <property type="entry name" value="Winged helix-like DNA-binding domain superfamily/Winged helix DNA-binding domain"/>
    <property type="match status" value="1"/>
</dbReference>
<dbReference type="PROSITE" id="PS50039">
    <property type="entry name" value="FORK_HEAD_3"/>
    <property type="match status" value="1"/>
</dbReference>